<feature type="domain" description="Cyclic nucleotide-binding" evidence="2">
    <location>
        <begin position="203"/>
        <end position="237"/>
    </location>
</feature>
<dbReference type="WBParaSite" id="maker-uti_cns_0036919-snap-gene-0.1-mRNA-1">
    <property type="protein sequence ID" value="maker-uti_cns_0036919-snap-gene-0.1-mRNA-1"/>
    <property type="gene ID" value="maker-uti_cns_0036919-snap-gene-0.1"/>
</dbReference>
<proteinExistence type="predicted"/>
<evidence type="ECO:0000313" key="4">
    <source>
        <dbReference type="WBParaSite" id="maker-uti_cns_0036919-snap-gene-0.1-mRNA-1"/>
    </source>
</evidence>
<dbReference type="InterPro" id="IPR000595">
    <property type="entry name" value="cNMP-bd_dom"/>
</dbReference>
<feature type="domain" description="Cyclic nucleotide-binding" evidence="2">
    <location>
        <begin position="293"/>
        <end position="345"/>
    </location>
</feature>
<evidence type="ECO:0000259" key="2">
    <source>
        <dbReference type="PROSITE" id="PS50042"/>
    </source>
</evidence>
<keyword evidence="3" id="KW-1185">Reference proteome</keyword>
<organism evidence="3 4">
    <name type="scientific">Macrostomum lignano</name>
    <dbReference type="NCBI Taxonomy" id="282301"/>
    <lineage>
        <taxon>Eukaryota</taxon>
        <taxon>Metazoa</taxon>
        <taxon>Spiralia</taxon>
        <taxon>Lophotrochozoa</taxon>
        <taxon>Platyhelminthes</taxon>
        <taxon>Rhabditophora</taxon>
        <taxon>Macrostomorpha</taxon>
        <taxon>Macrostomida</taxon>
        <taxon>Macrostomidae</taxon>
        <taxon>Macrostomum</taxon>
    </lineage>
</organism>
<name>A0A1I8IXY6_9PLAT</name>
<feature type="region of interest" description="Disordered" evidence="1">
    <location>
        <begin position="300"/>
        <end position="322"/>
    </location>
</feature>
<protein>
    <submittedName>
        <fullName evidence="4">Protein kinase domain-containing protein</fullName>
    </submittedName>
</protein>
<reference evidence="4" key="1">
    <citation type="submission" date="2016-11" db="UniProtKB">
        <authorList>
            <consortium name="WormBaseParasite"/>
        </authorList>
    </citation>
    <scope>IDENTIFICATION</scope>
</reference>
<dbReference type="AlphaFoldDB" id="A0A1I8IXY6"/>
<evidence type="ECO:0000256" key="1">
    <source>
        <dbReference type="SAM" id="MobiDB-lite"/>
    </source>
</evidence>
<accession>A0A1I8IXY6</accession>
<dbReference type="PROSITE" id="PS50042">
    <property type="entry name" value="CNMP_BINDING_3"/>
    <property type="match status" value="2"/>
</dbReference>
<sequence>MTIPVRGSALHSQLPQQICDKFPLCSNRNQLRSPDAELAKQAPINAIVATFSAQCETDGADNPRVFKDLLQRVRCRCAPRNSAGMWSTLPVDLLTNCASMRSRSRGDDNDNEDKNRRWRGRLYVEDEQFKAPRASRNPTKAAPERVMKPSWLPLSGRGPEYVTSSRDVRASAASLARRSITQGEDGDKFLRHQVGQYINKGSFGELALMYNAPRMPPSSASHRQHLEDGRDTFRRLVLKKAPEASDVRKRHRLRAAAQAAGALRTDEHRRLRLNRRSTRTACRSSGRATRAIEMYFIEDGESANQRGHPGRQRGEGSVQTGTRADPYFGELALLYKDSPTANVYAAAAGAKWFRAGCGTGMGNDKWRSRQLGISYTWCEANPALRIRSVASSSTR</sequence>
<evidence type="ECO:0000313" key="3">
    <source>
        <dbReference type="Proteomes" id="UP000095280"/>
    </source>
</evidence>
<dbReference type="Proteomes" id="UP000095280">
    <property type="component" value="Unplaced"/>
</dbReference>